<protein>
    <recommendedName>
        <fullName evidence="1">Ferric siderophore reductase C-terminal domain-containing protein</fullName>
    </recommendedName>
</protein>
<evidence type="ECO:0000259" key="1">
    <source>
        <dbReference type="Pfam" id="PF11575"/>
    </source>
</evidence>
<name>A0ABR5IB25_9ACTN</name>
<comment type="caution">
    <text evidence="2">The sequence shown here is derived from an EMBL/GenBank/DDBJ whole genome shotgun (WGS) entry which is preliminary data.</text>
</comment>
<evidence type="ECO:0000313" key="2">
    <source>
        <dbReference type="EMBL" id="KNA90611.1"/>
    </source>
</evidence>
<accession>A0ABR5IB25</accession>
<sequence length="224" mass="23312">MNDHVFAEFGPFFASETHAAGAPVDGPWSTLDAALANPQRIKGRVERVQTALGAGAASNVSLRVAASVTHLGLVARLLAPALAAAVTNTHLSPDPADIWWQDHLGGPFPLSVATVEPEPADDGELPSAVDALTALFDTSYSVGPRVLGGNVASAINSAARMIGTARPELADSARRHADLFLAHPYVEGGHLRAGPNFRRRSCCLIYQVSGDRTAVCGDCVLTSG</sequence>
<feature type="domain" description="Ferric siderophore reductase C-terminal" evidence="1">
    <location>
        <begin position="199"/>
        <end position="221"/>
    </location>
</feature>
<keyword evidence="3" id="KW-1185">Reference proteome</keyword>
<dbReference type="InterPro" id="IPR024726">
    <property type="entry name" value="FhuF_C"/>
</dbReference>
<gene>
    <name evidence="2" type="ORF">ABW18_13720</name>
</gene>
<dbReference type="RefSeq" id="WP_049699551.1">
    <property type="nucleotide sequence ID" value="NZ_JAQDQF010000006.1"/>
</dbReference>
<reference evidence="2 3" key="1">
    <citation type="submission" date="2015-05" db="EMBL/GenBank/DDBJ databases">
        <title>Draft genome sequence of the bacterium Gordonia jacobaea a new member of the Gordonia genus.</title>
        <authorList>
            <person name="Jimenez-Galisteo G."/>
            <person name="Dominguez A."/>
            <person name="Munoz E."/>
            <person name="Vinas M."/>
        </authorList>
    </citation>
    <scope>NUCLEOTIDE SEQUENCE [LARGE SCALE GENOMIC DNA]</scope>
    <source>
        <strain evidence="3">mv1</strain>
    </source>
</reference>
<dbReference type="EMBL" id="LDTZ01000018">
    <property type="protein sequence ID" value="KNA90611.1"/>
    <property type="molecule type" value="Genomic_DNA"/>
</dbReference>
<evidence type="ECO:0000313" key="3">
    <source>
        <dbReference type="Proteomes" id="UP000037247"/>
    </source>
</evidence>
<proteinExistence type="predicted"/>
<organism evidence="2 3">
    <name type="scientific">Gordonia jacobaea</name>
    <dbReference type="NCBI Taxonomy" id="122202"/>
    <lineage>
        <taxon>Bacteria</taxon>
        <taxon>Bacillati</taxon>
        <taxon>Actinomycetota</taxon>
        <taxon>Actinomycetes</taxon>
        <taxon>Mycobacteriales</taxon>
        <taxon>Gordoniaceae</taxon>
        <taxon>Gordonia</taxon>
    </lineage>
</organism>
<dbReference type="Proteomes" id="UP000037247">
    <property type="component" value="Unassembled WGS sequence"/>
</dbReference>
<dbReference type="Pfam" id="PF11575">
    <property type="entry name" value="FhuF_C"/>
    <property type="match status" value="1"/>
</dbReference>